<feature type="compositionally biased region" description="Gly residues" evidence="9">
    <location>
        <begin position="617"/>
        <end position="629"/>
    </location>
</feature>
<dbReference type="Pfam" id="PF00690">
    <property type="entry name" value="Cation_ATPase_N"/>
    <property type="match status" value="1"/>
</dbReference>
<evidence type="ECO:0000256" key="6">
    <source>
        <dbReference type="ARBA" id="ARBA00022967"/>
    </source>
</evidence>
<dbReference type="InterPro" id="IPR044492">
    <property type="entry name" value="P_typ_ATPase_HD_dom"/>
</dbReference>
<evidence type="ECO:0000256" key="3">
    <source>
        <dbReference type="ARBA" id="ARBA00022692"/>
    </source>
</evidence>
<dbReference type="Pfam" id="PF00689">
    <property type="entry name" value="Cation_ATPase_C"/>
    <property type="match status" value="1"/>
</dbReference>
<proteinExistence type="predicted"/>
<dbReference type="InterPro" id="IPR006068">
    <property type="entry name" value="ATPase_P-typ_cation-transptr_C"/>
</dbReference>
<dbReference type="SFLD" id="SFLDG00002">
    <property type="entry name" value="C1.7:_P-type_atpase_like"/>
    <property type="match status" value="1"/>
</dbReference>
<dbReference type="GO" id="GO:0005524">
    <property type="term" value="F:ATP binding"/>
    <property type="evidence" value="ECO:0007669"/>
    <property type="project" value="UniProtKB-KW"/>
</dbReference>
<dbReference type="InterPro" id="IPR008250">
    <property type="entry name" value="ATPase_P-typ_transduc_dom_A_sf"/>
</dbReference>
<dbReference type="InterPro" id="IPR059000">
    <property type="entry name" value="ATPase_P-type_domA"/>
</dbReference>
<keyword evidence="8 10" id="KW-0472">Membrane</keyword>
<dbReference type="Gene3D" id="3.40.1110.10">
    <property type="entry name" value="Calcium-transporting ATPase, cytoplasmic domain N"/>
    <property type="match status" value="1"/>
</dbReference>
<gene>
    <name evidence="12" type="ORF">Cvel_26801</name>
</gene>
<dbReference type="InterPro" id="IPR004014">
    <property type="entry name" value="ATPase_P-typ_cation-transptr_N"/>
</dbReference>
<dbReference type="SMART" id="SM00831">
    <property type="entry name" value="Cation_ATPase_N"/>
    <property type="match status" value="1"/>
</dbReference>
<dbReference type="SUPFAM" id="SSF56784">
    <property type="entry name" value="HAD-like"/>
    <property type="match status" value="1"/>
</dbReference>
<comment type="subcellular location">
    <subcellularLocation>
        <location evidence="1">Cell membrane</location>
        <topology evidence="1">Multi-pass membrane protein</topology>
    </subcellularLocation>
</comment>
<dbReference type="GO" id="GO:0030007">
    <property type="term" value="P:intracellular potassium ion homeostasis"/>
    <property type="evidence" value="ECO:0007669"/>
    <property type="project" value="TreeGrafter"/>
</dbReference>
<dbReference type="AlphaFoldDB" id="A0A0G4HF58"/>
<dbReference type="SUPFAM" id="SSF81665">
    <property type="entry name" value="Calcium ATPase, transmembrane domain M"/>
    <property type="match status" value="1"/>
</dbReference>
<feature type="transmembrane region" description="Helical" evidence="10">
    <location>
        <begin position="247"/>
        <end position="268"/>
    </location>
</feature>
<evidence type="ECO:0000256" key="10">
    <source>
        <dbReference type="SAM" id="Phobius"/>
    </source>
</evidence>
<evidence type="ECO:0000313" key="12">
    <source>
        <dbReference type="EMBL" id="CEM42516.1"/>
    </source>
</evidence>
<keyword evidence="2" id="KW-1003">Cell membrane</keyword>
<dbReference type="NCBIfam" id="TIGR01494">
    <property type="entry name" value="ATPase_P-type"/>
    <property type="match status" value="2"/>
</dbReference>
<keyword evidence="5" id="KW-0067">ATP-binding</keyword>
<keyword evidence="7 10" id="KW-1133">Transmembrane helix</keyword>
<feature type="domain" description="Cation-transporting P-type ATPase N-terminal" evidence="11">
    <location>
        <begin position="159"/>
        <end position="240"/>
    </location>
</feature>
<dbReference type="VEuPathDB" id="CryptoDB:Cvel_26801"/>
<dbReference type="InterPro" id="IPR018303">
    <property type="entry name" value="ATPase_P-typ_P_site"/>
</dbReference>
<name>A0A0G4HF58_9ALVE</name>
<keyword evidence="6" id="KW-1278">Translocase</keyword>
<evidence type="ECO:0000259" key="11">
    <source>
        <dbReference type="SMART" id="SM00831"/>
    </source>
</evidence>
<dbReference type="GO" id="GO:0016887">
    <property type="term" value="F:ATP hydrolysis activity"/>
    <property type="evidence" value="ECO:0007669"/>
    <property type="project" value="InterPro"/>
</dbReference>
<feature type="region of interest" description="Disordered" evidence="9">
    <location>
        <begin position="616"/>
        <end position="653"/>
    </location>
</feature>
<dbReference type="SFLD" id="SFLDS00003">
    <property type="entry name" value="Haloacid_Dehalogenase"/>
    <property type="match status" value="1"/>
</dbReference>
<dbReference type="Pfam" id="PF00122">
    <property type="entry name" value="E1-E2_ATPase"/>
    <property type="match status" value="1"/>
</dbReference>
<feature type="transmembrane region" description="Helical" evidence="10">
    <location>
        <begin position="1164"/>
        <end position="1182"/>
    </location>
</feature>
<sequence>MDFDRAISQNLFDRAQQMSREAHRGRTEAGFGPPPSSSSGMIVRPMVSAPVNPPDGLARGMSPQGGVHAMTSGIDVNRVASQISVAFQTTRQHINQRNDTATGEATVLDFRRIASGLPPERRPSAVSIPFGVPSEGKVPSEKETLKPSQGDMNRFAEMKEHLMSVGEIASAYNTPINPEDLTTSPGLSKEDAERLLALHGRNALKPPPEPSKIWIYMTKLMDPFHILLMGAGVLCFVAYAFKTEEIMNLIVGIILFIIAILGATIAFFQDLKAKSMMSSFAGMMASKSQVRRDGKAQQVEADEIVPGDVCVVKMGDKVPADIRVIHCSNVKVDNSALTGEAEPQTRGPTSKQKNVLEAENMLWSGTMVLEGDAVGICIGTGDKTLIGEIANLTAGNKPKETTIGKELRLFVIRITIIAILLGVICLVLGITLNPAIDWQGALLIAISITVANIPQGLPSTVTTCLQIVAQRLATENVFVKQLQTVETLGCVTVIASDKTGTLTQNRMTVTHIWFDSKIQVCDALMAAESGVADMTTPSGSKVLDILTHCSRADFDRSEDAAPGTILGDATEAGILRYCQGTHDALAARQEYPKIFEVPFNSRNKWQLSIHKAPILPQGGGAGEGAGAANGNGSTPPPPAANGEKESAGAGVPPAPAAAGFSSASAGYGAAVLFLKGAPERVVDMCGTVLDNGVAKPKDESFNERFTRAYETLAGKGCRVLGLGYLPMDEAALRGLGDLEQLNADKLREGLLAQGKLVFGGLVALMDPPKVEVPAAVGACRTAGVQVVMVTGDHPLTAQSIAKQIGIIDLHAEDVNERQAGASSGTPLRVNSQMGGKVCRTRVVDRDWEPTGVETPFDPATGGAFGDCEALVIHGEALNKFREEHWASALVKTQLVFARTSPQQKLAIVERMQLAGHTVAVTGDGVNDAPALKQANVGCAMGQMGTDVAKEAAAIIVMDDSFSSIVTGIKEGRTVFDNLKKSMVYTLMHLSAEILPVLLNVLAGMPLGLSPILILFVDLATDMVPAIMLAYEGSEANVMDRPPRNANSDRLVTLPAFIWSYFTGGMIAAVFALGMYFWTFESYLGLSASELVTAAHKYFLEDGGKLDTDPDACMNNGDTCSASTDNGMFRPAVAGRDHDYDFQMYCKGDNNLCIPPSTQLDVLHIVQASWFTVIVATQTFNWYSSRTRRESIFKLNFFGNPRLLAGGLFSLMFLVIMVYIPGIQEVFNTGDVKLQWVFGVAGGITVVVVSEILRALRRQNEHGFASRWLFW</sequence>
<evidence type="ECO:0000256" key="2">
    <source>
        <dbReference type="ARBA" id="ARBA00022475"/>
    </source>
</evidence>
<dbReference type="InterPro" id="IPR050510">
    <property type="entry name" value="Cation_transp_ATPase_P-type"/>
</dbReference>
<evidence type="ECO:0000256" key="7">
    <source>
        <dbReference type="ARBA" id="ARBA00022989"/>
    </source>
</evidence>
<dbReference type="InterPro" id="IPR036412">
    <property type="entry name" value="HAD-like_sf"/>
</dbReference>
<dbReference type="GO" id="GO:1990573">
    <property type="term" value="P:potassium ion import across plasma membrane"/>
    <property type="evidence" value="ECO:0007669"/>
    <property type="project" value="TreeGrafter"/>
</dbReference>
<organism evidence="12">
    <name type="scientific">Chromera velia CCMP2878</name>
    <dbReference type="NCBI Taxonomy" id="1169474"/>
    <lineage>
        <taxon>Eukaryota</taxon>
        <taxon>Sar</taxon>
        <taxon>Alveolata</taxon>
        <taxon>Colpodellida</taxon>
        <taxon>Chromeraceae</taxon>
        <taxon>Chromera</taxon>
    </lineage>
</organism>
<feature type="transmembrane region" description="Helical" evidence="10">
    <location>
        <begin position="224"/>
        <end position="241"/>
    </location>
</feature>
<evidence type="ECO:0000256" key="5">
    <source>
        <dbReference type="ARBA" id="ARBA00022840"/>
    </source>
</evidence>
<dbReference type="GO" id="GO:0036376">
    <property type="term" value="P:sodium ion export across plasma membrane"/>
    <property type="evidence" value="ECO:0007669"/>
    <property type="project" value="TreeGrafter"/>
</dbReference>
<dbReference type="GO" id="GO:0005391">
    <property type="term" value="F:P-type sodium:potassium-exchanging transporter activity"/>
    <property type="evidence" value="ECO:0007669"/>
    <property type="project" value="TreeGrafter"/>
</dbReference>
<keyword evidence="3 10" id="KW-0812">Transmembrane</keyword>
<evidence type="ECO:0000256" key="9">
    <source>
        <dbReference type="SAM" id="MobiDB-lite"/>
    </source>
</evidence>
<dbReference type="PANTHER" id="PTHR43294">
    <property type="entry name" value="SODIUM/POTASSIUM-TRANSPORTING ATPASE SUBUNIT ALPHA"/>
    <property type="match status" value="1"/>
</dbReference>
<dbReference type="PhylomeDB" id="A0A0G4HF58"/>
<dbReference type="Gene3D" id="1.20.1110.10">
    <property type="entry name" value="Calcium-transporting ATPase, transmembrane domain"/>
    <property type="match status" value="1"/>
</dbReference>
<dbReference type="PRINTS" id="PR00119">
    <property type="entry name" value="CATATPASE"/>
</dbReference>
<feature type="region of interest" description="Disordered" evidence="9">
    <location>
        <begin position="17"/>
        <end position="41"/>
    </location>
</feature>
<dbReference type="PANTHER" id="PTHR43294:SF21">
    <property type="entry name" value="CATION TRANSPORTING ATPASE"/>
    <property type="match status" value="1"/>
</dbReference>
<dbReference type="Gene3D" id="2.70.150.10">
    <property type="entry name" value="Calcium-transporting ATPase, cytoplasmic transduction domain A"/>
    <property type="match status" value="1"/>
</dbReference>
<dbReference type="Gene3D" id="3.40.50.1000">
    <property type="entry name" value="HAD superfamily/HAD-like"/>
    <property type="match status" value="1"/>
</dbReference>
<dbReference type="InterPro" id="IPR023298">
    <property type="entry name" value="ATPase_P-typ_TM_dom_sf"/>
</dbReference>
<dbReference type="InterPro" id="IPR023214">
    <property type="entry name" value="HAD_sf"/>
</dbReference>
<dbReference type="PROSITE" id="PS00154">
    <property type="entry name" value="ATPASE_E1_E2"/>
    <property type="match status" value="1"/>
</dbReference>
<reference evidence="12" key="1">
    <citation type="submission" date="2014-11" db="EMBL/GenBank/DDBJ databases">
        <authorList>
            <person name="Otto D Thomas"/>
            <person name="Naeem Raeece"/>
        </authorList>
    </citation>
    <scope>NUCLEOTIDE SEQUENCE</scope>
</reference>
<keyword evidence="4" id="KW-0547">Nucleotide-binding</keyword>
<evidence type="ECO:0000256" key="4">
    <source>
        <dbReference type="ARBA" id="ARBA00022741"/>
    </source>
</evidence>
<dbReference type="EMBL" id="CDMZ01002469">
    <property type="protein sequence ID" value="CEM42516.1"/>
    <property type="molecule type" value="Genomic_DNA"/>
</dbReference>
<evidence type="ECO:0000256" key="1">
    <source>
        <dbReference type="ARBA" id="ARBA00004651"/>
    </source>
</evidence>
<dbReference type="SUPFAM" id="SSF81660">
    <property type="entry name" value="Metal cation-transporting ATPase, ATP-binding domain N"/>
    <property type="match status" value="1"/>
</dbReference>
<feature type="transmembrane region" description="Helical" evidence="10">
    <location>
        <begin position="1051"/>
        <end position="1077"/>
    </location>
</feature>
<dbReference type="Pfam" id="PF13246">
    <property type="entry name" value="Cation_ATPase"/>
    <property type="match status" value="2"/>
</dbReference>
<feature type="transmembrane region" description="Helical" evidence="10">
    <location>
        <begin position="407"/>
        <end position="430"/>
    </location>
</feature>
<accession>A0A0G4HF58</accession>
<protein>
    <recommendedName>
        <fullName evidence="11">Cation-transporting P-type ATPase N-terminal domain-containing protein</fullName>
    </recommendedName>
</protein>
<dbReference type="InterPro" id="IPR001757">
    <property type="entry name" value="P_typ_ATPase"/>
</dbReference>
<feature type="transmembrane region" description="Helical" evidence="10">
    <location>
        <begin position="1233"/>
        <end position="1252"/>
    </location>
</feature>
<dbReference type="GO" id="GO:0005886">
    <property type="term" value="C:plasma membrane"/>
    <property type="evidence" value="ECO:0007669"/>
    <property type="project" value="UniProtKB-SubCell"/>
</dbReference>
<dbReference type="SUPFAM" id="SSF81653">
    <property type="entry name" value="Calcium ATPase, transduction domain A"/>
    <property type="match status" value="1"/>
</dbReference>
<dbReference type="GO" id="GO:0006883">
    <property type="term" value="P:intracellular sodium ion homeostasis"/>
    <property type="evidence" value="ECO:0007669"/>
    <property type="project" value="TreeGrafter"/>
</dbReference>
<dbReference type="GO" id="GO:1902600">
    <property type="term" value="P:proton transmembrane transport"/>
    <property type="evidence" value="ECO:0007669"/>
    <property type="project" value="TreeGrafter"/>
</dbReference>
<dbReference type="SFLD" id="SFLDF00027">
    <property type="entry name" value="p-type_atpase"/>
    <property type="match status" value="1"/>
</dbReference>
<feature type="region of interest" description="Disordered" evidence="9">
    <location>
        <begin position="118"/>
        <end position="148"/>
    </location>
</feature>
<evidence type="ECO:0000256" key="8">
    <source>
        <dbReference type="ARBA" id="ARBA00023136"/>
    </source>
</evidence>
<dbReference type="Pfam" id="PF00702">
    <property type="entry name" value="Hydrolase"/>
    <property type="match status" value="1"/>
</dbReference>
<feature type="transmembrane region" description="Helical" evidence="10">
    <location>
        <begin position="1202"/>
        <end position="1221"/>
    </location>
</feature>
<dbReference type="PRINTS" id="PR00121">
    <property type="entry name" value="NAKATPASE"/>
</dbReference>
<dbReference type="InterPro" id="IPR023299">
    <property type="entry name" value="ATPase_P-typ_cyto_dom_N"/>
</dbReference>